<evidence type="ECO:0000313" key="1">
    <source>
        <dbReference type="EMBL" id="APH74150.1"/>
    </source>
</evidence>
<proteinExistence type="predicted"/>
<name>A0A1L3SXP4_9HYPH</name>
<reference evidence="2" key="1">
    <citation type="submission" date="2016-11" db="EMBL/GenBank/DDBJ databases">
        <title>Mesorhizobium oceanicum sp. nov., isolated from deep seawater in South China Sea.</title>
        <authorList>
            <person name="Fu G.-Y."/>
        </authorList>
    </citation>
    <scope>NUCLEOTIDE SEQUENCE [LARGE SCALE GENOMIC DNA]</scope>
    <source>
        <strain evidence="2">B7</strain>
    </source>
</reference>
<dbReference type="RefSeq" id="WP_072607612.1">
    <property type="nucleotide sequence ID" value="NZ_CP018171.1"/>
</dbReference>
<gene>
    <name evidence="1" type="ORF">BSQ44_24335</name>
</gene>
<sequence length="116" mass="13204">MNQQNLSRLIDHLRAIEQHQFNMEIFVQRPDYEELDYVFEVEPNELDCGSVACIAGHIVMKFRDEVEGGSISDAAGIWLGMSSSDALGLFLGHWVLKPRSEITLTETIEHLETLRT</sequence>
<dbReference type="EMBL" id="CP018171">
    <property type="protein sequence ID" value="APH74150.1"/>
    <property type="molecule type" value="Genomic_DNA"/>
</dbReference>
<evidence type="ECO:0000313" key="2">
    <source>
        <dbReference type="Proteomes" id="UP000182840"/>
    </source>
</evidence>
<protein>
    <submittedName>
        <fullName evidence="1">Uncharacterized protein</fullName>
    </submittedName>
</protein>
<keyword evidence="2" id="KW-1185">Reference proteome</keyword>
<dbReference type="AlphaFoldDB" id="A0A1L3SXP4"/>
<organism evidence="1 2">
    <name type="scientific">Aquibium oceanicum</name>
    <dbReference type="NCBI Taxonomy" id="1670800"/>
    <lineage>
        <taxon>Bacteria</taxon>
        <taxon>Pseudomonadati</taxon>
        <taxon>Pseudomonadota</taxon>
        <taxon>Alphaproteobacteria</taxon>
        <taxon>Hyphomicrobiales</taxon>
        <taxon>Phyllobacteriaceae</taxon>
        <taxon>Aquibium</taxon>
    </lineage>
</organism>
<dbReference type="STRING" id="1670800.BSQ44_24335"/>
<dbReference type="Proteomes" id="UP000182840">
    <property type="component" value="Chromosome"/>
</dbReference>
<accession>A0A1L3SXP4</accession>
<dbReference type="KEGG" id="meso:BSQ44_24335"/>